<keyword evidence="4" id="KW-0670">Pyruvate</keyword>
<evidence type="ECO:0000313" key="4">
    <source>
        <dbReference type="EMBL" id="MBB6083578.1"/>
    </source>
</evidence>
<accession>A0A7W9TPH6</accession>
<dbReference type="EMBL" id="JACHIB010000008">
    <property type="protein sequence ID" value="MBB6083578.1"/>
    <property type="molecule type" value="Genomic_DNA"/>
</dbReference>
<dbReference type="Proteomes" id="UP000541136">
    <property type="component" value="Unassembled WGS sequence"/>
</dbReference>
<dbReference type="PROSITE" id="PS50968">
    <property type="entry name" value="BIOTINYL_LIPOYL"/>
    <property type="match status" value="1"/>
</dbReference>
<proteinExistence type="predicted"/>
<dbReference type="CDD" id="cd06849">
    <property type="entry name" value="lipoyl_domain"/>
    <property type="match status" value="1"/>
</dbReference>
<name>A0A7W9TPH6_CASDE</name>
<reference evidence="4 5" key="1">
    <citation type="submission" date="2020-08" db="EMBL/GenBank/DDBJ databases">
        <title>Genomic Encyclopedia of Type Strains, Phase IV (KMG-IV): sequencing the most valuable type-strain genomes for metagenomic binning, comparative biology and taxonomic classification.</title>
        <authorList>
            <person name="Goeker M."/>
        </authorList>
    </citation>
    <scope>NUCLEOTIDE SEQUENCE [LARGE SCALE GENOMIC DNA]</scope>
    <source>
        <strain evidence="4 5">DSM 12141</strain>
    </source>
</reference>
<dbReference type="PANTHER" id="PTHR43194:SF5">
    <property type="entry name" value="PIMELOYL-[ACYL-CARRIER PROTEIN] METHYL ESTER ESTERASE"/>
    <property type="match status" value="1"/>
</dbReference>
<dbReference type="EC" id="2.3.1.12" evidence="4"/>
<dbReference type="SUPFAM" id="SSF51230">
    <property type="entry name" value="Single hybrid motif"/>
    <property type="match status" value="1"/>
</dbReference>
<dbReference type="RefSeq" id="WP_151024048.1">
    <property type="nucleotide sequence ID" value="NZ_JACHIB010000008.1"/>
</dbReference>
<evidence type="ECO:0000313" key="5">
    <source>
        <dbReference type="Proteomes" id="UP000541136"/>
    </source>
</evidence>
<dbReference type="PROSITE" id="PS00189">
    <property type="entry name" value="LIPOYL"/>
    <property type="match status" value="1"/>
</dbReference>
<organism evidence="4 5">
    <name type="scientific">Castellaniella defragrans</name>
    <name type="common">Alcaligenes defragrans</name>
    <dbReference type="NCBI Taxonomy" id="75697"/>
    <lineage>
        <taxon>Bacteria</taxon>
        <taxon>Pseudomonadati</taxon>
        <taxon>Pseudomonadota</taxon>
        <taxon>Betaproteobacteria</taxon>
        <taxon>Burkholderiales</taxon>
        <taxon>Alcaligenaceae</taxon>
        <taxon>Castellaniella</taxon>
    </lineage>
</organism>
<dbReference type="InterPro" id="IPR050228">
    <property type="entry name" value="Carboxylesterase_BioH"/>
</dbReference>
<keyword evidence="2" id="KW-0450">Lipoyl</keyword>
<protein>
    <submittedName>
        <fullName evidence="4">Pyruvate dehydrogenase E2 component (Dihydrolipoamide acetyltransferase)</fullName>
        <ecNumber evidence="4">2.3.1.12</ecNumber>
    </submittedName>
</protein>
<dbReference type="SUPFAM" id="SSF53474">
    <property type="entry name" value="alpha/beta-Hydrolases"/>
    <property type="match status" value="1"/>
</dbReference>
<dbReference type="Pfam" id="PF00561">
    <property type="entry name" value="Abhydrolase_1"/>
    <property type="match status" value="1"/>
</dbReference>
<dbReference type="InterPro" id="IPR000089">
    <property type="entry name" value="Biotin_lipoyl"/>
</dbReference>
<dbReference type="InterPro" id="IPR003016">
    <property type="entry name" value="2-oxoA_DH_lipoyl-BS"/>
</dbReference>
<sequence length="372" mass="39217">MAMEITPIVMPKWGLEMRQGTVLEWLVSVGDPIERGQALVDVETDKISNAVEATDPGVLRRIVAASGEVLPVKALLAVMAGPDVSDADIDAYIAAYEVPAAEAEGGDDGPAYLYADVGGIRVRHVRRGPDEGVPALLIHGFGGDLNNWLFNIDALAGRGPVIAFDLPAHGQTSIALAGATLGEMAAFVTRFMDAVGVESAHLIGHSLGGAIAMRLALDAPGRAASLALIDSAGFGDDINGDYTGGFIRAASRRELKPVAQLLFADDSLVTRQMLDDLLRYKRLDGVTQALTALDRQLFAGGRQAEQPGRELGRFGKPVLVVWGREDRIIPSAQAQAAPEGARIEILAGAGHMPQMEKASEVNALLKAHLQAA</sequence>
<dbReference type="InterPro" id="IPR000073">
    <property type="entry name" value="AB_hydrolase_1"/>
</dbReference>
<gene>
    <name evidence="4" type="ORF">HNR28_001617</name>
</gene>
<evidence type="ECO:0000256" key="1">
    <source>
        <dbReference type="ARBA" id="ARBA00001938"/>
    </source>
</evidence>
<dbReference type="Gene3D" id="2.40.50.100">
    <property type="match status" value="1"/>
</dbReference>
<dbReference type="GO" id="GO:0004742">
    <property type="term" value="F:dihydrolipoyllysine-residue acetyltransferase activity"/>
    <property type="evidence" value="ECO:0007669"/>
    <property type="project" value="UniProtKB-EC"/>
</dbReference>
<dbReference type="InterPro" id="IPR029058">
    <property type="entry name" value="AB_hydrolase_fold"/>
</dbReference>
<dbReference type="NCBIfam" id="NF011457">
    <property type="entry name" value="PRK14875.1"/>
    <property type="match status" value="1"/>
</dbReference>
<feature type="domain" description="Lipoyl-binding" evidence="3">
    <location>
        <begin position="5"/>
        <end position="80"/>
    </location>
</feature>
<comment type="cofactor">
    <cofactor evidence="1">
        <name>(R)-lipoate</name>
        <dbReference type="ChEBI" id="CHEBI:83088"/>
    </cofactor>
</comment>
<dbReference type="PRINTS" id="PR00111">
    <property type="entry name" value="ABHYDROLASE"/>
</dbReference>
<evidence type="ECO:0000256" key="2">
    <source>
        <dbReference type="ARBA" id="ARBA00022823"/>
    </source>
</evidence>
<comment type="caution">
    <text evidence="4">The sequence shown here is derived from an EMBL/GenBank/DDBJ whole genome shotgun (WGS) entry which is preliminary data.</text>
</comment>
<keyword evidence="4" id="KW-0808">Transferase</keyword>
<dbReference type="PANTHER" id="PTHR43194">
    <property type="entry name" value="HYDROLASE ALPHA/BETA FOLD FAMILY"/>
    <property type="match status" value="1"/>
</dbReference>
<keyword evidence="4" id="KW-0012">Acyltransferase</keyword>
<dbReference type="Pfam" id="PF00364">
    <property type="entry name" value="Biotin_lipoyl"/>
    <property type="match status" value="1"/>
</dbReference>
<dbReference type="Gene3D" id="3.40.50.1820">
    <property type="entry name" value="alpha/beta hydrolase"/>
    <property type="match status" value="1"/>
</dbReference>
<dbReference type="InterPro" id="IPR011053">
    <property type="entry name" value="Single_hybrid_motif"/>
</dbReference>
<evidence type="ECO:0000259" key="3">
    <source>
        <dbReference type="PROSITE" id="PS50968"/>
    </source>
</evidence>
<dbReference type="AlphaFoldDB" id="A0A7W9TPH6"/>